<gene>
    <name evidence="1" type="ORF">GsuE55_27180</name>
</gene>
<dbReference type="Proteomes" id="UP000501421">
    <property type="component" value="Chromosome"/>
</dbReference>
<dbReference type="EMBL" id="AP022557">
    <property type="protein sequence ID" value="BBW97885.1"/>
    <property type="molecule type" value="Genomic_DNA"/>
</dbReference>
<accession>A0A679FTC2</accession>
<dbReference type="AlphaFoldDB" id="A0A679FTC2"/>
<keyword evidence="2" id="KW-1185">Reference proteome</keyword>
<name>A0A679FTC2_9BACL</name>
<evidence type="ECO:0000313" key="1">
    <source>
        <dbReference type="EMBL" id="BBW97885.1"/>
    </source>
</evidence>
<organism evidence="1 2">
    <name type="scientific">Geobacillus subterraneus</name>
    <dbReference type="NCBI Taxonomy" id="129338"/>
    <lineage>
        <taxon>Bacteria</taxon>
        <taxon>Bacillati</taxon>
        <taxon>Bacillota</taxon>
        <taxon>Bacilli</taxon>
        <taxon>Bacillales</taxon>
        <taxon>Anoxybacillaceae</taxon>
        <taxon>Geobacillus</taxon>
    </lineage>
</organism>
<sequence>MKNVAAAVGSTLAGVRVGALTAVVHIVIHKNSKLIHILCITFKKSREGDLARNENRLDFKANDGDEEGEND</sequence>
<proteinExistence type="predicted"/>
<evidence type="ECO:0000313" key="2">
    <source>
        <dbReference type="Proteomes" id="UP000501421"/>
    </source>
</evidence>
<protein>
    <submittedName>
        <fullName evidence="1">Uncharacterized protein</fullName>
    </submittedName>
</protein>
<dbReference type="RefSeq" id="WP_033842864.1">
    <property type="nucleotide sequence ID" value="NZ_AP022557.1"/>
</dbReference>
<reference evidence="2" key="1">
    <citation type="journal article" date="2020" name="Microbiol. Resour. Announc.">
        <title>Complete Genome Sequence of Geobacillus sp. Strain E55-1, Isolated from Mine Geyser in Japan.</title>
        <authorList>
            <person name="Miyazaki K."/>
            <person name="Hase E."/>
            <person name="Tokito N."/>
        </authorList>
    </citation>
    <scope>NUCLEOTIDE SEQUENCE [LARGE SCALE GENOMIC DNA]</scope>
    <source>
        <strain evidence="2">E55-1</strain>
    </source>
</reference>